<dbReference type="InterPro" id="IPR011034">
    <property type="entry name" value="Formyl_transferase-like_C_sf"/>
</dbReference>
<evidence type="ECO:0000256" key="1">
    <source>
        <dbReference type="ARBA" id="ARBA00009232"/>
    </source>
</evidence>
<evidence type="ECO:0000256" key="4">
    <source>
        <dbReference type="ARBA" id="ARBA00023204"/>
    </source>
</evidence>
<dbReference type="EC" id="3.2.2.-" evidence="5"/>
<evidence type="ECO:0000256" key="5">
    <source>
        <dbReference type="HAMAP-Rule" id="MF_00527"/>
    </source>
</evidence>
<dbReference type="Pfam" id="PF02245">
    <property type="entry name" value="Pur_DNA_glyco"/>
    <property type="match status" value="1"/>
</dbReference>
<dbReference type="InterPro" id="IPR036995">
    <property type="entry name" value="MPG_sf"/>
</dbReference>
<dbReference type="InterPro" id="IPR003180">
    <property type="entry name" value="MPG"/>
</dbReference>
<proteinExistence type="inferred from homology"/>
<evidence type="ECO:0000256" key="2">
    <source>
        <dbReference type="ARBA" id="ARBA00022763"/>
    </source>
</evidence>
<dbReference type="HAMAP" id="MF_00527">
    <property type="entry name" value="3MGH"/>
    <property type="match status" value="1"/>
</dbReference>
<dbReference type="RefSeq" id="WP_199108654.1">
    <property type="nucleotide sequence ID" value="NZ_JAHWXQ010000001.1"/>
</dbReference>
<keyword evidence="3 5" id="KW-0378">Hydrolase</keyword>
<reference evidence="6 7" key="1">
    <citation type="submission" date="2021-07" db="EMBL/GenBank/DDBJ databases">
        <authorList>
            <person name="Kim M.K."/>
        </authorList>
    </citation>
    <scope>NUCLEOTIDE SEQUENCE [LARGE SCALE GENOMIC DNA]</scope>
    <source>
        <strain evidence="6 7">HLY7-15</strain>
    </source>
</reference>
<dbReference type="NCBIfam" id="TIGR00567">
    <property type="entry name" value="3mg"/>
    <property type="match status" value="1"/>
</dbReference>
<evidence type="ECO:0000313" key="6">
    <source>
        <dbReference type="EMBL" id="MBW3364113.1"/>
    </source>
</evidence>
<gene>
    <name evidence="6" type="ORF">KYK27_03605</name>
</gene>
<dbReference type="CDD" id="cd00540">
    <property type="entry name" value="AAG"/>
    <property type="match status" value="1"/>
</dbReference>
<dbReference type="Proteomes" id="UP000774935">
    <property type="component" value="Unassembled WGS sequence"/>
</dbReference>
<evidence type="ECO:0000256" key="3">
    <source>
        <dbReference type="ARBA" id="ARBA00022801"/>
    </source>
</evidence>
<sequence>MKLTKDFYTRPNVVQIAQELLGKYLYTSVDGMLTGGMIVETEAYSGENDRACHAHLNRRTARTEIMYHEGGVAYVYLVYGIYNLFNIITNVEGKADAVLVRAVEPEIGVEEMLLRRNMPTIKPNLTAGPGVMSIALGINRKHYGENLTGTTIWLEDKGITIPEDKIMTVPRVGIDYAGDDALLPWRFYVKDSNWVSRK</sequence>
<comment type="similarity">
    <text evidence="1 5">Belongs to the DNA glycosylase MPG family.</text>
</comment>
<comment type="caution">
    <text evidence="6">The sequence shown here is derived from an EMBL/GenBank/DDBJ whole genome shotgun (WGS) entry which is preliminary data.</text>
</comment>
<dbReference type="Gene3D" id="3.10.300.10">
    <property type="entry name" value="Methylpurine-DNA glycosylase (MPG)"/>
    <property type="match status" value="1"/>
</dbReference>
<keyword evidence="4 5" id="KW-0234">DNA repair</keyword>
<dbReference type="SUPFAM" id="SSF50486">
    <property type="entry name" value="FMT C-terminal domain-like"/>
    <property type="match status" value="1"/>
</dbReference>
<dbReference type="PANTHER" id="PTHR10429">
    <property type="entry name" value="DNA-3-METHYLADENINE GLYCOSYLASE"/>
    <property type="match status" value="1"/>
</dbReference>
<name>A0ABS6X9B3_9BACT</name>
<dbReference type="PANTHER" id="PTHR10429:SF0">
    <property type="entry name" value="DNA-3-METHYLADENINE GLYCOSYLASE"/>
    <property type="match status" value="1"/>
</dbReference>
<keyword evidence="7" id="KW-1185">Reference proteome</keyword>
<keyword evidence="2 5" id="KW-0227">DNA damage</keyword>
<evidence type="ECO:0000313" key="7">
    <source>
        <dbReference type="Proteomes" id="UP000774935"/>
    </source>
</evidence>
<dbReference type="EMBL" id="JAHWXQ010000001">
    <property type="protein sequence ID" value="MBW3364113.1"/>
    <property type="molecule type" value="Genomic_DNA"/>
</dbReference>
<organism evidence="6 7">
    <name type="scientific">Pontibacter populi</name>
    <dbReference type="NCBI Taxonomy" id="890055"/>
    <lineage>
        <taxon>Bacteria</taxon>
        <taxon>Pseudomonadati</taxon>
        <taxon>Bacteroidota</taxon>
        <taxon>Cytophagia</taxon>
        <taxon>Cytophagales</taxon>
        <taxon>Hymenobacteraceae</taxon>
        <taxon>Pontibacter</taxon>
    </lineage>
</organism>
<protein>
    <recommendedName>
        <fullName evidence="5">Putative 3-methyladenine DNA glycosylase</fullName>
        <ecNumber evidence="5">3.2.2.-</ecNumber>
    </recommendedName>
</protein>
<accession>A0ABS6X9B3</accession>